<dbReference type="AlphaFoldDB" id="A0A7S1FBI8"/>
<evidence type="ECO:0000313" key="1">
    <source>
        <dbReference type="EMBL" id="CAD8855374.1"/>
    </source>
</evidence>
<proteinExistence type="predicted"/>
<protein>
    <recommendedName>
        <fullName evidence="2">Bet v I/Major latex protein domain-containing protein</fullName>
    </recommendedName>
</protein>
<name>A0A7S1FBI8_NOCSC</name>
<accession>A0A7S1FBI8</accession>
<sequence length="150" mass="16866">MTSHTVYVLESAIVPGDLATVWKLVKNMDFKFSKNVQQSRRAEGEDMGLGQFSIAYVDNTIQTVRITEIAERLPNQRSLGLEYVASDPPVAYSARMDRLVLHAVTHGASPQVYIEYSTDFPADASVEVTEDSKFKKREFFDDLVAFLVVK</sequence>
<gene>
    <name evidence="1" type="ORF">NSCI0253_LOCUS29726</name>
</gene>
<dbReference type="InterPro" id="IPR023393">
    <property type="entry name" value="START-like_dom_sf"/>
</dbReference>
<dbReference type="EMBL" id="HBFQ01042065">
    <property type="protein sequence ID" value="CAD8855374.1"/>
    <property type="molecule type" value="Transcribed_RNA"/>
</dbReference>
<reference evidence="1" key="1">
    <citation type="submission" date="2021-01" db="EMBL/GenBank/DDBJ databases">
        <authorList>
            <person name="Corre E."/>
            <person name="Pelletier E."/>
            <person name="Niang G."/>
            <person name="Scheremetjew M."/>
            <person name="Finn R."/>
            <person name="Kale V."/>
            <person name="Holt S."/>
            <person name="Cochrane G."/>
            <person name="Meng A."/>
            <person name="Brown T."/>
            <person name="Cohen L."/>
        </authorList>
    </citation>
    <scope>NUCLEOTIDE SEQUENCE</scope>
</reference>
<dbReference type="Gene3D" id="3.30.530.20">
    <property type="match status" value="1"/>
</dbReference>
<evidence type="ECO:0008006" key="2">
    <source>
        <dbReference type="Google" id="ProtNLM"/>
    </source>
</evidence>
<organism evidence="1">
    <name type="scientific">Noctiluca scintillans</name>
    <name type="common">Sea sparkle</name>
    <name type="synonym">Red tide dinoflagellate</name>
    <dbReference type="NCBI Taxonomy" id="2966"/>
    <lineage>
        <taxon>Eukaryota</taxon>
        <taxon>Sar</taxon>
        <taxon>Alveolata</taxon>
        <taxon>Dinophyceae</taxon>
        <taxon>Noctilucales</taxon>
        <taxon>Noctilucaceae</taxon>
        <taxon>Noctiluca</taxon>
    </lineage>
</organism>